<gene>
    <name evidence="1" type="ORF">H4W80_008817</name>
</gene>
<dbReference type="RefSeq" id="WP_264086238.1">
    <property type="nucleotide sequence ID" value="NZ_JADBEK010000001.1"/>
</dbReference>
<evidence type="ECO:0000313" key="2">
    <source>
        <dbReference type="Proteomes" id="UP000633509"/>
    </source>
</evidence>
<organism evidence="1 2">
    <name type="scientific">Nonomuraea angiospora</name>
    <dbReference type="NCBI Taxonomy" id="46172"/>
    <lineage>
        <taxon>Bacteria</taxon>
        <taxon>Bacillati</taxon>
        <taxon>Actinomycetota</taxon>
        <taxon>Actinomycetes</taxon>
        <taxon>Streptosporangiales</taxon>
        <taxon>Streptosporangiaceae</taxon>
        <taxon>Nonomuraea</taxon>
    </lineage>
</organism>
<keyword evidence="2" id="KW-1185">Reference proteome</keyword>
<comment type="caution">
    <text evidence="1">The sequence shown here is derived from an EMBL/GenBank/DDBJ whole genome shotgun (WGS) entry which is preliminary data.</text>
</comment>
<dbReference type="EMBL" id="JADBEK010000001">
    <property type="protein sequence ID" value="MBE1590559.1"/>
    <property type="molecule type" value="Genomic_DNA"/>
</dbReference>
<protein>
    <submittedName>
        <fullName evidence="1">Uncharacterized protein</fullName>
    </submittedName>
</protein>
<accession>A0ABR9MCC1</accession>
<evidence type="ECO:0000313" key="1">
    <source>
        <dbReference type="EMBL" id="MBE1590559.1"/>
    </source>
</evidence>
<dbReference type="Proteomes" id="UP000633509">
    <property type="component" value="Unassembled WGS sequence"/>
</dbReference>
<proteinExistence type="predicted"/>
<reference evidence="1 2" key="1">
    <citation type="submission" date="2020-10" db="EMBL/GenBank/DDBJ databases">
        <title>Sequencing the genomes of 1000 actinobacteria strains.</title>
        <authorList>
            <person name="Klenk H.-P."/>
        </authorList>
    </citation>
    <scope>NUCLEOTIDE SEQUENCE [LARGE SCALE GENOMIC DNA]</scope>
    <source>
        <strain evidence="1 2">DSM 43173</strain>
    </source>
</reference>
<sequence>MPACYQAGHEVAGDDPAALWPSVGAPFDQLGIASGAGADQP</sequence>
<name>A0ABR9MCC1_9ACTN</name>